<feature type="domain" description="ABC transporter" evidence="6">
    <location>
        <begin position="31"/>
        <end position="268"/>
    </location>
</feature>
<dbReference type="PROSITE" id="PS50893">
    <property type="entry name" value="ABC_TRANSPORTER_2"/>
    <property type="match status" value="2"/>
</dbReference>
<dbReference type="InterPro" id="IPR027417">
    <property type="entry name" value="P-loop_NTPase"/>
</dbReference>
<dbReference type="SMART" id="SM00382">
    <property type="entry name" value="AAA"/>
    <property type="match status" value="2"/>
</dbReference>
<gene>
    <name evidence="7" type="ORF">E2R57_15835</name>
</gene>
<protein>
    <submittedName>
        <fullName evidence="7">Sugar ABC transporter ATP-binding protein</fullName>
    </submittedName>
</protein>
<keyword evidence="2" id="KW-0677">Repeat</keyword>
<dbReference type="SUPFAM" id="SSF52540">
    <property type="entry name" value="P-loop containing nucleoside triphosphate hydrolases"/>
    <property type="match status" value="2"/>
</dbReference>
<reference evidence="7 8" key="1">
    <citation type="submission" date="2019-03" db="EMBL/GenBank/DDBJ databases">
        <title>Genome Sequencing and Assembly of Various Microbes Isolated from Partially Reclaimed Soil and Acid Mine Drainage (AMD) Site.</title>
        <authorList>
            <person name="Steinbock B."/>
            <person name="Bechtold R."/>
            <person name="Sevigny J.L."/>
            <person name="Thomas D."/>
            <person name="Cuthill L.R."/>
            <person name="Aveiro Johannsen E.J."/>
            <person name="Thomas K."/>
            <person name="Ghosh A."/>
        </authorList>
    </citation>
    <scope>NUCLEOTIDE SEQUENCE [LARGE SCALE GENOMIC DNA]</scope>
    <source>
        <strain evidence="7 8">S-A1</strain>
    </source>
</reference>
<evidence type="ECO:0000256" key="2">
    <source>
        <dbReference type="ARBA" id="ARBA00022737"/>
    </source>
</evidence>
<evidence type="ECO:0000313" key="7">
    <source>
        <dbReference type="EMBL" id="TDL33984.1"/>
    </source>
</evidence>
<keyword evidence="4 7" id="KW-0067">ATP-binding</keyword>
<proteinExistence type="predicted"/>
<dbReference type="Gene3D" id="3.40.50.300">
    <property type="entry name" value="P-loop containing nucleotide triphosphate hydrolases"/>
    <property type="match status" value="2"/>
</dbReference>
<dbReference type="InterPro" id="IPR050107">
    <property type="entry name" value="ABC_carbohydrate_import_ATPase"/>
</dbReference>
<dbReference type="GO" id="GO:0005524">
    <property type="term" value="F:ATP binding"/>
    <property type="evidence" value="ECO:0007669"/>
    <property type="project" value="UniProtKB-KW"/>
</dbReference>
<dbReference type="PANTHER" id="PTHR43790:SF9">
    <property type="entry name" value="GALACTOFURANOSE TRANSPORTER ATP-BINDING PROTEIN YTFR"/>
    <property type="match status" value="1"/>
</dbReference>
<name>A0A4R5XR00_9MICC</name>
<dbReference type="InterPro" id="IPR003439">
    <property type="entry name" value="ABC_transporter-like_ATP-bd"/>
</dbReference>
<organism evidence="7 8">
    <name type="scientific">Arthrobacter nitrophenolicus</name>
    <dbReference type="NCBI Taxonomy" id="683150"/>
    <lineage>
        <taxon>Bacteria</taxon>
        <taxon>Bacillati</taxon>
        <taxon>Actinomycetota</taxon>
        <taxon>Actinomycetes</taxon>
        <taxon>Micrococcales</taxon>
        <taxon>Micrococcaceae</taxon>
        <taxon>Arthrobacter</taxon>
    </lineage>
</organism>
<dbReference type="Pfam" id="PF00005">
    <property type="entry name" value="ABC_tran"/>
    <property type="match status" value="2"/>
</dbReference>
<keyword evidence="1" id="KW-0813">Transport</keyword>
<evidence type="ECO:0000256" key="5">
    <source>
        <dbReference type="SAM" id="MobiDB-lite"/>
    </source>
</evidence>
<dbReference type="CDD" id="cd03215">
    <property type="entry name" value="ABC_Carb_Monos_II"/>
    <property type="match status" value="1"/>
</dbReference>
<evidence type="ECO:0000313" key="8">
    <source>
        <dbReference type="Proteomes" id="UP000294621"/>
    </source>
</evidence>
<accession>A0A4R5XR00</accession>
<comment type="caution">
    <text evidence="7">The sequence shown here is derived from an EMBL/GenBank/DDBJ whole genome shotgun (WGS) entry which is preliminary data.</text>
</comment>
<dbReference type="CDD" id="cd03216">
    <property type="entry name" value="ABC_Carb_Monos_I"/>
    <property type="match status" value="1"/>
</dbReference>
<sequence>MMLAGPDRDSSMSLQPGSEETTAATSVTPVLRVEKVAKSYGHTRALTACDMELFPGEILAVMGENGSGKSTLVKILTGVQNLDEGTLSMDGRRLRPFANPVDGISAGIVAVFQEVPIIENQTVLDNIWVGYDGVFRNRLRKTEKRQIADKVLKALLGRQVDLDQHTESLSLSDQQACCIARALVKKPRILILDESTSALDIATRDRLFKTCSQLTGQGTSIIFISHRMDEVTAIADRVTVLRSGRTVGHFTRGEATPEVLVSSMTGKTLSKTEESVDVRTARLDDKVQLETQELKLSAASRGINFRLRKGEVVALAGLEGHGQDHFLRALWALEPVAGEVVAYTKNQAQKITSPADAVRASIVYLPRDRRTEGIFPNQSIGDNFSIATLSHDVQFGVVKPSRSLTRLKAFKETLKIKMSNDRDPITTLSGGNQQKVVLARWLAAEPDIVLLNDPTRGVDLGAKRDIYALMRRMTQQGVSFIVLSTEVDEILEIADRTLVFRESNVFVELDRTRTTREKLVSSFFGHEDSQ</sequence>
<evidence type="ECO:0000256" key="4">
    <source>
        <dbReference type="ARBA" id="ARBA00022840"/>
    </source>
</evidence>
<feature type="compositionally biased region" description="Basic and acidic residues" evidence="5">
    <location>
        <begin position="1"/>
        <end position="10"/>
    </location>
</feature>
<dbReference type="GO" id="GO:0016887">
    <property type="term" value="F:ATP hydrolysis activity"/>
    <property type="evidence" value="ECO:0007669"/>
    <property type="project" value="InterPro"/>
</dbReference>
<keyword evidence="3" id="KW-0547">Nucleotide-binding</keyword>
<dbReference type="EMBL" id="SMZQ01000009">
    <property type="protein sequence ID" value="TDL33984.1"/>
    <property type="molecule type" value="Genomic_DNA"/>
</dbReference>
<dbReference type="InterPro" id="IPR017871">
    <property type="entry name" value="ABC_transporter-like_CS"/>
</dbReference>
<dbReference type="PANTHER" id="PTHR43790">
    <property type="entry name" value="CARBOHYDRATE TRANSPORT ATP-BINDING PROTEIN MG119-RELATED"/>
    <property type="match status" value="1"/>
</dbReference>
<feature type="compositionally biased region" description="Polar residues" evidence="5">
    <location>
        <begin position="11"/>
        <end position="26"/>
    </location>
</feature>
<feature type="region of interest" description="Disordered" evidence="5">
    <location>
        <begin position="1"/>
        <end position="26"/>
    </location>
</feature>
<evidence type="ECO:0000256" key="3">
    <source>
        <dbReference type="ARBA" id="ARBA00022741"/>
    </source>
</evidence>
<evidence type="ECO:0000259" key="6">
    <source>
        <dbReference type="PROSITE" id="PS50893"/>
    </source>
</evidence>
<dbReference type="Proteomes" id="UP000294621">
    <property type="component" value="Unassembled WGS sequence"/>
</dbReference>
<evidence type="ECO:0000256" key="1">
    <source>
        <dbReference type="ARBA" id="ARBA00022448"/>
    </source>
</evidence>
<dbReference type="AlphaFoldDB" id="A0A4R5XR00"/>
<dbReference type="InterPro" id="IPR003593">
    <property type="entry name" value="AAA+_ATPase"/>
</dbReference>
<feature type="domain" description="ABC transporter" evidence="6">
    <location>
        <begin position="281"/>
        <end position="527"/>
    </location>
</feature>
<dbReference type="OrthoDB" id="39350at2"/>
<dbReference type="PROSITE" id="PS00211">
    <property type="entry name" value="ABC_TRANSPORTER_1"/>
    <property type="match status" value="1"/>
</dbReference>